<dbReference type="eggNOG" id="ENOG502ZK5J">
    <property type="taxonomic scope" value="Bacteria"/>
</dbReference>
<dbReference type="AlphaFoldDB" id="K9VEW0"/>
<evidence type="ECO:0000256" key="1">
    <source>
        <dbReference type="SAM" id="MobiDB-lite"/>
    </source>
</evidence>
<accession>K9VEW0</accession>
<keyword evidence="3" id="KW-1185">Reference proteome</keyword>
<name>K9VEW0_9CYAN</name>
<evidence type="ECO:0000313" key="2">
    <source>
        <dbReference type="EMBL" id="AFZ06628.1"/>
    </source>
</evidence>
<evidence type="ECO:0008006" key="4">
    <source>
        <dbReference type="Google" id="ProtNLM"/>
    </source>
</evidence>
<dbReference type="STRING" id="179408.Osc7112_2163"/>
<dbReference type="HOGENOM" id="CLU_183721_1_0_3"/>
<dbReference type="KEGG" id="oni:Osc7112_2163"/>
<gene>
    <name evidence="2" type="ORF">Osc7112_2163</name>
</gene>
<dbReference type="EMBL" id="CP003614">
    <property type="protein sequence ID" value="AFZ06628.1"/>
    <property type="molecule type" value="Genomic_DNA"/>
</dbReference>
<dbReference type="Proteomes" id="UP000010478">
    <property type="component" value="Chromosome"/>
</dbReference>
<dbReference type="RefSeq" id="WP_015175932.1">
    <property type="nucleotide sequence ID" value="NC_019729.1"/>
</dbReference>
<dbReference type="OrthoDB" id="574239at2"/>
<proteinExistence type="predicted"/>
<organism evidence="2 3">
    <name type="scientific">Phormidium nigroviride PCC 7112</name>
    <dbReference type="NCBI Taxonomy" id="179408"/>
    <lineage>
        <taxon>Bacteria</taxon>
        <taxon>Bacillati</taxon>
        <taxon>Cyanobacteriota</taxon>
        <taxon>Cyanophyceae</taxon>
        <taxon>Oscillatoriophycideae</taxon>
        <taxon>Oscillatoriales</taxon>
        <taxon>Oscillatoriaceae</taxon>
        <taxon>Phormidium</taxon>
    </lineage>
</organism>
<reference evidence="2 3" key="1">
    <citation type="submission" date="2012-05" db="EMBL/GenBank/DDBJ databases">
        <title>Finished chromosome of genome of Oscillatoria sp. PCC 7112.</title>
        <authorList>
            <consortium name="US DOE Joint Genome Institute"/>
            <person name="Gugger M."/>
            <person name="Coursin T."/>
            <person name="Rippka R."/>
            <person name="Tandeau De Marsac N."/>
            <person name="Huntemann M."/>
            <person name="Wei C.-L."/>
            <person name="Han J."/>
            <person name="Detter J.C."/>
            <person name="Han C."/>
            <person name="Tapia R."/>
            <person name="Davenport K."/>
            <person name="Daligault H."/>
            <person name="Erkkila T."/>
            <person name="Gu W."/>
            <person name="Munk A.C.C."/>
            <person name="Teshima H."/>
            <person name="Xu Y."/>
            <person name="Chain P."/>
            <person name="Chen A."/>
            <person name="Krypides N."/>
            <person name="Mavromatis K."/>
            <person name="Markowitz V."/>
            <person name="Szeto E."/>
            <person name="Ivanova N."/>
            <person name="Mikhailova N."/>
            <person name="Ovchinnikova G."/>
            <person name="Pagani I."/>
            <person name="Pati A."/>
            <person name="Goodwin L."/>
            <person name="Peters L."/>
            <person name="Pitluck S."/>
            <person name="Woyke T."/>
            <person name="Kerfeld C."/>
        </authorList>
    </citation>
    <scope>NUCLEOTIDE SEQUENCE [LARGE SCALE GENOMIC DNA]</scope>
    <source>
        <strain evidence="2 3">PCC 7112</strain>
    </source>
</reference>
<feature type="region of interest" description="Disordered" evidence="1">
    <location>
        <begin position="1"/>
        <end position="34"/>
    </location>
</feature>
<protein>
    <recommendedName>
        <fullName evidence="4">Peptide ABC transporter substrate-binding protein</fullName>
    </recommendedName>
</protein>
<evidence type="ECO:0000313" key="3">
    <source>
        <dbReference type="Proteomes" id="UP000010478"/>
    </source>
</evidence>
<sequence length="87" mass="9718">MTQTQLFVSTEIDEIPTSRTSQPNPVPAEPDRQPVPILVIGSQKGIDKIVSALYLRRFAAVQEWSQILPAPTIGKLMRSLIRYVSLD</sequence>